<evidence type="ECO:0000256" key="1">
    <source>
        <dbReference type="SAM" id="MobiDB-lite"/>
    </source>
</evidence>
<gene>
    <name evidence="3" type="ORF">mPipKuh1_016633</name>
</gene>
<evidence type="ECO:0000313" key="3">
    <source>
        <dbReference type="EMBL" id="KAF6343714.1"/>
    </source>
</evidence>
<evidence type="ECO:0000313" key="4">
    <source>
        <dbReference type="Proteomes" id="UP000558488"/>
    </source>
</evidence>
<reference evidence="3 4" key="1">
    <citation type="journal article" date="2020" name="Nature">
        <title>Six reference-quality genomes reveal evolution of bat adaptations.</title>
        <authorList>
            <person name="Jebb D."/>
            <person name="Huang Z."/>
            <person name="Pippel M."/>
            <person name="Hughes G.M."/>
            <person name="Lavrichenko K."/>
            <person name="Devanna P."/>
            <person name="Winkler S."/>
            <person name="Jermiin L.S."/>
            <person name="Skirmuntt E.C."/>
            <person name="Katzourakis A."/>
            <person name="Burkitt-Gray L."/>
            <person name="Ray D.A."/>
            <person name="Sullivan K.A.M."/>
            <person name="Roscito J.G."/>
            <person name="Kirilenko B.M."/>
            <person name="Davalos L.M."/>
            <person name="Corthals A.P."/>
            <person name="Power M.L."/>
            <person name="Jones G."/>
            <person name="Ransome R.D."/>
            <person name="Dechmann D.K.N."/>
            <person name="Locatelli A.G."/>
            <person name="Puechmaille S.J."/>
            <person name="Fedrigo O."/>
            <person name="Jarvis E.D."/>
            <person name="Hiller M."/>
            <person name="Vernes S.C."/>
            <person name="Myers E.W."/>
            <person name="Teeling E.C."/>
        </authorList>
    </citation>
    <scope>NUCLEOTIDE SEQUENCE [LARGE SCALE GENOMIC DNA]</scope>
    <source>
        <strain evidence="3">MPipKuh1</strain>
        <tissue evidence="3">Flight muscle</tissue>
    </source>
</reference>
<accession>A0A7J7X268</accession>
<feature type="region of interest" description="Disordered" evidence="1">
    <location>
        <begin position="48"/>
        <end position="72"/>
    </location>
</feature>
<protein>
    <submittedName>
        <fullName evidence="3">SPTY2D1 opposite strand</fullName>
    </submittedName>
</protein>
<dbReference type="AlphaFoldDB" id="A0A7J7X268"/>
<keyword evidence="2" id="KW-1133">Transmembrane helix</keyword>
<sequence>MIVLGWMLFVGFACYMGTFPEFMTPTLRWKERWPVQESKARRSRTMWKGYKYPPGGTPLEITNDDPGEPMQL</sequence>
<feature type="compositionally biased region" description="Acidic residues" evidence="1">
    <location>
        <begin position="62"/>
        <end position="72"/>
    </location>
</feature>
<evidence type="ECO:0000256" key="2">
    <source>
        <dbReference type="SAM" id="Phobius"/>
    </source>
</evidence>
<feature type="transmembrane region" description="Helical" evidence="2">
    <location>
        <begin position="6"/>
        <end position="23"/>
    </location>
</feature>
<comment type="caution">
    <text evidence="3">The sequence shown here is derived from an EMBL/GenBank/DDBJ whole genome shotgun (WGS) entry which is preliminary data.</text>
</comment>
<proteinExistence type="predicted"/>
<dbReference type="EMBL" id="JACAGB010000009">
    <property type="protein sequence ID" value="KAF6343714.1"/>
    <property type="molecule type" value="Genomic_DNA"/>
</dbReference>
<keyword evidence="2" id="KW-0812">Transmembrane</keyword>
<organism evidence="3 4">
    <name type="scientific">Pipistrellus kuhlii</name>
    <name type="common">Kuhl's pipistrelle</name>
    <dbReference type="NCBI Taxonomy" id="59472"/>
    <lineage>
        <taxon>Eukaryota</taxon>
        <taxon>Metazoa</taxon>
        <taxon>Chordata</taxon>
        <taxon>Craniata</taxon>
        <taxon>Vertebrata</taxon>
        <taxon>Euteleostomi</taxon>
        <taxon>Mammalia</taxon>
        <taxon>Eutheria</taxon>
        <taxon>Laurasiatheria</taxon>
        <taxon>Chiroptera</taxon>
        <taxon>Yangochiroptera</taxon>
        <taxon>Vespertilionidae</taxon>
        <taxon>Pipistrellus</taxon>
    </lineage>
</organism>
<keyword evidence="4" id="KW-1185">Reference proteome</keyword>
<keyword evidence="2" id="KW-0472">Membrane</keyword>
<dbReference type="Proteomes" id="UP000558488">
    <property type="component" value="Unassembled WGS sequence"/>
</dbReference>
<name>A0A7J7X268_PIPKU</name>